<dbReference type="PANTHER" id="PTHR43708:SF4">
    <property type="entry name" value="OXIDOREDUCTASE YCEM-RELATED"/>
    <property type="match status" value="1"/>
</dbReference>
<name>A0A5C4SX11_9BACL</name>
<dbReference type="OrthoDB" id="128220at2"/>
<keyword evidence="3" id="KW-1185">Reference proteome</keyword>
<dbReference type="Pfam" id="PF01408">
    <property type="entry name" value="GFO_IDH_MocA"/>
    <property type="match status" value="1"/>
</dbReference>
<sequence>MKSLRIGFVDLDTSHPGSFIPVLKEMGHELAAAYDGGVIHPSGYAEKFAQEQGIAKVCGTLEEMAELIDVALIHSCDWDLHIERAKPFVEAGKAVFIDKPLAGNVRDLRQIADWAKGGARITGGSSLRNCVEVQEWRALGVPKEDWVYALAGCGVDEFNYGIHAYSMLHGLMGPGVRSARYIGTGGGQRQMELTWEDGRRGVVSVGKTSGYLPFYANVVTQKRSDYIKAENKLLYRSLLETIMPYFSGEEPAPLPVEQLIEIEMSAIAAKLSYEQGGAVVALNEVPEDYAGYDGAAFAVSYKELKYPSAK</sequence>
<evidence type="ECO:0000259" key="1">
    <source>
        <dbReference type="Pfam" id="PF01408"/>
    </source>
</evidence>
<proteinExistence type="predicted"/>
<reference evidence="2 3" key="1">
    <citation type="submission" date="2019-05" db="EMBL/GenBank/DDBJ databases">
        <title>We sequenced the genome of Paenibacillus hemerocallicola KCTC 33185 for further insight into its adaptation and study the phylogeny of Paenibacillus.</title>
        <authorList>
            <person name="Narsing Rao M.P."/>
        </authorList>
    </citation>
    <scope>NUCLEOTIDE SEQUENCE [LARGE SCALE GENOMIC DNA]</scope>
    <source>
        <strain evidence="2 3">KCTC 33185</strain>
    </source>
</reference>
<dbReference type="EMBL" id="VDCQ01000097">
    <property type="protein sequence ID" value="TNJ58757.1"/>
    <property type="molecule type" value="Genomic_DNA"/>
</dbReference>
<dbReference type="RefSeq" id="WP_139607462.1">
    <property type="nucleotide sequence ID" value="NZ_VDCQ01000097.1"/>
</dbReference>
<organism evidence="2 3">
    <name type="scientific">Paenibacillus hemerocallicola</name>
    <dbReference type="NCBI Taxonomy" id="1172614"/>
    <lineage>
        <taxon>Bacteria</taxon>
        <taxon>Bacillati</taxon>
        <taxon>Bacillota</taxon>
        <taxon>Bacilli</taxon>
        <taxon>Bacillales</taxon>
        <taxon>Paenibacillaceae</taxon>
        <taxon>Paenibacillus</taxon>
    </lineage>
</organism>
<dbReference type="InterPro" id="IPR036291">
    <property type="entry name" value="NAD(P)-bd_dom_sf"/>
</dbReference>
<dbReference type="SUPFAM" id="SSF51735">
    <property type="entry name" value="NAD(P)-binding Rossmann-fold domains"/>
    <property type="match status" value="1"/>
</dbReference>
<dbReference type="Gene3D" id="3.40.50.720">
    <property type="entry name" value="NAD(P)-binding Rossmann-like Domain"/>
    <property type="match status" value="1"/>
</dbReference>
<dbReference type="AlphaFoldDB" id="A0A5C4SX11"/>
<gene>
    <name evidence="2" type="ORF">FE784_37790</name>
</gene>
<dbReference type="PANTHER" id="PTHR43708">
    <property type="entry name" value="CONSERVED EXPRESSED OXIDOREDUCTASE (EUROFUNG)"/>
    <property type="match status" value="1"/>
</dbReference>
<evidence type="ECO:0000313" key="3">
    <source>
        <dbReference type="Proteomes" id="UP000307943"/>
    </source>
</evidence>
<dbReference type="Proteomes" id="UP000307943">
    <property type="component" value="Unassembled WGS sequence"/>
</dbReference>
<dbReference type="GO" id="GO:0000166">
    <property type="term" value="F:nucleotide binding"/>
    <property type="evidence" value="ECO:0007669"/>
    <property type="project" value="InterPro"/>
</dbReference>
<evidence type="ECO:0000313" key="2">
    <source>
        <dbReference type="EMBL" id="TNJ58757.1"/>
    </source>
</evidence>
<dbReference type="InterPro" id="IPR000683">
    <property type="entry name" value="Gfo/Idh/MocA-like_OxRdtase_N"/>
</dbReference>
<dbReference type="InterPro" id="IPR051317">
    <property type="entry name" value="Gfo/Idh/MocA_oxidoreduct"/>
</dbReference>
<protein>
    <submittedName>
        <fullName evidence="2">Oxidoreductase</fullName>
    </submittedName>
</protein>
<comment type="caution">
    <text evidence="2">The sequence shown here is derived from an EMBL/GenBank/DDBJ whole genome shotgun (WGS) entry which is preliminary data.</text>
</comment>
<accession>A0A5C4SX11</accession>
<feature type="domain" description="Gfo/Idh/MocA-like oxidoreductase N-terminal" evidence="1">
    <location>
        <begin position="44"/>
        <end position="116"/>
    </location>
</feature>